<dbReference type="RefSeq" id="WP_004835374.1">
    <property type="nucleotide sequence ID" value="NZ_AEXM01000029.1"/>
</dbReference>
<comment type="caution">
    <text evidence="1">The sequence shown here is derived from an EMBL/GenBank/DDBJ whole genome shotgun (WGS) entry which is preliminary data.</text>
</comment>
<sequence length="401" mass="45945">MKILLIGTIESINKIESIIKNYKLEFIRVIIDDTDSLADVLGPLPSDIDGIFASGVGVFNKLIHSYDIDVPISYARRGATSFSKCLIKNYENIKTYKNPSFDCLDKKLLDSLIYDYDINIDDYKIIKYNSTYGENAYLLNHIDLYKKGKIDCVFTAYGYSYNVLKDMGIPVFRLEATKADIEEDFEKLITRINIKDTEDKSFLIHNFHMDFKDPYLRSLIDDYASVFEGLVLDQDGEILVISNRGISISELEESIEIFNKKNIKLKLTLASGNTIKEGIDNSMYARNFLDSRKSVVMYDGKNIKFLATNKTFSSYDIDNDHLFEVSRSCGISLEYIQKITLYTKNKKTSTITSSQLSSILKITRRTANRIMNKLIENKYATELYIKDGNKGRPTKAIEILF</sequence>
<reference evidence="1 2" key="1">
    <citation type="submission" date="2011-01" db="EMBL/GenBank/DDBJ databases">
        <authorList>
            <person name="Durkin A.S."/>
            <person name="Madupu R."/>
            <person name="Torralba M."/>
            <person name="Gillis M."/>
            <person name="Methe B."/>
            <person name="Sutton G."/>
            <person name="Nelson K.E."/>
        </authorList>
    </citation>
    <scope>NUCLEOTIDE SEQUENCE [LARGE SCALE GENOMIC DNA]</scope>
    <source>
        <strain evidence="1 2">ACS-065-V-Col13</strain>
    </source>
</reference>
<dbReference type="Proteomes" id="UP000005286">
    <property type="component" value="Unassembled WGS sequence"/>
</dbReference>
<evidence type="ECO:0000313" key="2">
    <source>
        <dbReference type="Proteomes" id="UP000005286"/>
    </source>
</evidence>
<dbReference type="AlphaFoldDB" id="F0GX24"/>
<proteinExistence type="predicted"/>
<gene>
    <name evidence="1" type="ORF">HMPREF9290_0709</name>
</gene>
<dbReference type="eggNOG" id="COG0126">
    <property type="taxonomic scope" value="Bacteria"/>
</dbReference>
<accession>F0GX24</accession>
<organism evidence="1 2">
    <name type="scientific">Anaerococcus prevotii ACS-065-V-Col13</name>
    <dbReference type="NCBI Taxonomy" id="879305"/>
    <lineage>
        <taxon>Bacteria</taxon>
        <taxon>Bacillati</taxon>
        <taxon>Bacillota</taxon>
        <taxon>Tissierellia</taxon>
        <taxon>Tissierellales</taxon>
        <taxon>Peptoniphilaceae</taxon>
        <taxon>Anaerococcus</taxon>
    </lineage>
</organism>
<name>F0GX24_9FIRM</name>
<dbReference type="STRING" id="879305.HMPREF9290_0709"/>
<evidence type="ECO:0000313" key="1">
    <source>
        <dbReference type="EMBL" id="EGC81591.1"/>
    </source>
</evidence>
<protein>
    <submittedName>
        <fullName evidence="1">Conserved domain protein</fullName>
    </submittedName>
</protein>
<dbReference type="EMBL" id="AEXM01000029">
    <property type="protein sequence ID" value="EGC81591.1"/>
    <property type="molecule type" value="Genomic_DNA"/>
</dbReference>
<keyword evidence="2" id="KW-1185">Reference proteome</keyword>
<dbReference type="PATRIC" id="fig|879305.3.peg.1356"/>